<gene>
    <name evidence="2" type="ORF">B296_00027942</name>
</gene>
<feature type="region of interest" description="Disordered" evidence="1">
    <location>
        <begin position="19"/>
        <end position="44"/>
    </location>
</feature>
<evidence type="ECO:0000313" key="3">
    <source>
        <dbReference type="Proteomes" id="UP000287651"/>
    </source>
</evidence>
<name>A0A426XSR3_ENSVE</name>
<comment type="caution">
    <text evidence="2">The sequence shown here is derived from an EMBL/GenBank/DDBJ whole genome shotgun (WGS) entry which is preliminary data.</text>
</comment>
<reference evidence="2 3" key="1">
    <citation type="journal article" date="2014" name="Agronomy (Basel)">
        <title>A Draft Genome Sequence for Ensete ventricosum, the Drought-Tolerant Tree Against Hunger.</title>
        <authorList>
            <person name="Harrison J."/>
            <person name="Moore K.A."/>
            <person name="Paszkiewicz K."/>
            <person name="Jones T."/>
            <person name="Grant M."/>
            <person name="Ambacheew D."/>
            <person name="Muzemil S."/>
            <person name="Studholme D.J."/>
        </authorList>
    </citation>
    <scope>NUCLEOTIDE SEQUENCE [LARGE SCALE GENOMIC DNA]</scope>
</reference>
<evidence type="ECO:0000256" key="1">
    <source>
        <dbReference type="SAM" id="MobiDB-lite"/>
    </source>
</evidence>
<dbReference type="Proteomes" id="UP000287651">
    <property type="component" value="Unassembled WGS sequence"/>
</dbReference>
<protein>
    <submittedName>
        <fullName evidence="2">Uncharacterized protein</fullName>
    </submittedName>
</protein>
<sequence>MVGAARELDYFSAHIHLRESGKSDDKTEGDQLPKSKASVRKDMDSKEYHSVIEVDLLITKKGMQMQGNV</sequence>
<dbReference type="AlphaFoldDB" id="A0A426XSR3"/>
<evidence type="ECO:0000313" key="2">
    <source>
        <dbReference type="EMBL" id="RRT42475.1"/>
    </source>
</evidence>
<proteinExistence type="predicted"/>
<dbReference type="EMBL" id="AMZH03017820">
    <property type="protein sequence ID" value="RRT42475.1"/>
    <property type="molecule type" value="Genomic_DNA"/>
</dbReference>
<accession>A0A426XSR3</accession>
<organism evidence="2 3">
    <name type="scientific">Ensete ventricosum</name>
    <name type="common">Abyssinian banana</name>
    <name type="synonym">Musa ensete</name>
    <dbReference type="NCBI Taxonomy" id="4639"/>
    <lineage>
        <taxon>Eukaryota</taxon>
        <taxon>Viridiplantae</taxon>
        <taxon>Streptophyta</taxon>
        <taxon>Embryophyta</taxon>
        <taxon>Tracheophyta</taxon>
        <taxon>Spermatophyta</taxon>
        <taxon>Magnoliopsida</taxon>
        <taxon>Liliopsida</taxon>
        <taxon>Zingiberales</taxon>
        <taxon>Musaceae</taxon>
        <taxon>Ensete</taxon>
    </lineage>
</organism>